<gene>
    <name evidence="2" type="primary">LOC107068988</name>
</gene>
<name>A0ABM1IMC2_POLDO</name>
<evidence type="ECO:0000313" key="1">
    <source>
        <dbReference type="Proteomes" id="UP000694924"/>
    </source>
</evidence>
<dbReference type="RefSeq" id="XP_015181359.1">
    <property type="nucleotide sequence ID" value="XM_015325873.1"/>
</dbReference>
<dbReference type="Proteomes" id="UP000694924">
    <property type="component" value="Unplaced"/>
</dbReference>
<proteinExistence type="predicted"/>
<evidence type="ECO:0000313" key="2">
    <source>
        <dbReference type="RefSeq" id="XP_015181359.1"/>
    </source>
</evidence>
<keyword evidence="1" id="KW-1185">Reference proteome</keyword>
<protein>
    <submittedName>
        <fullName evidence="2">Uncharacterized protein DDB_G0287625-like</fullName>
    </submittedName>
</protein>
<organism evidence="1 2">
    <name type="scientific">Polistes dominula</name>
    <name type="common">European paper wasp</name>
    <name type="synonym">Vespa dominula</name>
    <dbReference type="NCBI Taxonomy" id="743375"/>
    <lineage>
        <taxon>Eukaryota</taxon>
        <taxon>Metazoa</taxon>
        <taxon>Ecdysozoa</taxon>
        <taxon>Arthropoda</taxon>
        <taxon>Hexapoda</taxon>
        <taxon>Insecta</taxon>
        <taxon>Pterygota</taxon>
        <taxon>Neoptera</taxon>
        <taxon>Endopterygota</taxon>
        <taxon>Hymenoptera</taxon>
        <taxon>Apocrita</taxon>
        <taxon>Aculeata</taxon>
        <taxon>Vespoidea</taxon>
        <taxon>Vespidae</taxon>
        <taxon>Polistinae</taxon>
        <taxon>Polistini</taxon>
        <taxon>Polistes</taxon>
    </lineage>
</organism>
<reference evidence="2" key="1">
    <citation type="submission" date="2025-08" db="UniProtKB">
        <authorList>
            <consortium name="RefSeq"/>
        </authorList>
    </citation>
    <scope>IDENTIFICATION</scope>
    <source>
        <tissue evidence="2">Whole body</tissue>
    </source>
</reference>
<dbReference type="GeneID" id="107068988"/>
<sequence>MGNYISRILSHDSEEKHNVEIAETAEQSNLDKECDYSSTNQQLLTDPRSITTEIYRTPIKINPTSPNNTRMIVDVLTKNMKKPYLETNFDSTMSPSTLNNYLDPRSPIVNQPRTPISVDNLLSCKTPTLGIKNNTETLPLANLKHIESFNYDPRSPSTDFNRTPINIEITKKYLQTESEENEEGLCSKTNNHPRYLFCETTSSDTPEILAVVDETCEAIKSLQFNHSDSETKLRVSDNVNHMNNENVNNHITYNTKNSQNRDLTSINRIKIWKDSELSENLEQFEINENNDKENDEEKFSCPSKEEIEVIFDDDDNIIKRNKSISEQLTITTEDEIKDVQDTSGDKKKVKTSKKTPILYNKNINKISKKRTPLGNRCNNAQLDTVLTNSPQNVLQKKNCNNLIQCENTPPHKKSYDKSKYNGIKWDINSTVII</sequence>
<accession>A0ABM1IMC2</accession>